<evidence type="ECO:0000313" key="7">
    <source>
        <dbReference type="Proteomes" id="UP000515152"/>
    </source>
</evidence>
<dbReference type="AlphaFoldDB" id="A0A6P8FHK9"/>
<dbReference type="CTD" id="84217"/>
<dbReference type="Pfam" id="PF01753">
    <property type="entry name" value="zf-MYND"/>
    <property type="match status" value="1"/>
</dbReference>
<keyword evidence="5" id="KW-0175">Coiled coil</keyword>
<protein>
    <submittedName>
        <fullName evidence="8">Zinc finger MYND domain-containing protein 12</fullName>
    </submittedName>
</protein>
<dbReference type="Proteomes" id="UP000515152">
    <property type="component" value="Chromosome 4"/>
</dbReference>
<keyword evidence="1" id="KW-0479">Metal-binding</keyword>
<dbReference type="OrthoDB" id="3174329at2759"/>
<reference evidence="8" key="1">
    <citation type="submission" date="2025-08" db="UniProtKB">
        <authorList>
            <consortium name="RefSeq"/>
        </authorList>
    </citation>
    <scope>IDENTIFICATION</scope>
</reference>
<evidence type="ECO:0000256" key="4">
    <source>
        <dbReference type="PROSITE-ProRule" id="PRU00134"/>
    </source>
</evidence>
<dbReference type="SUPFAM" id="SSF48452">
    <property type="entry name" value="TPR-like"/>
    <property type="match status" value="1"/>
</dbReference>
<proteinExistence type="predicted"/>
<name>A0A6P8FHK9_CLUHA</name>
<dbReference type="PROSITE" id="PS50865">
    <property type="entry name" value="ZF_MYND_2"/>
    <property type="match status" value="1"/>
</dbReference>
<evidence type="ECO:0000259" key="6">
    <source>
        <dbReference type="PROSITE" id="PS50865"/>
    </source>
</evidence>
<feature type="coiled-coil region" evidence="5">
    <location>
        <begin position="67"/>
        <end position="94"/>
    </location>
</feature>
<dbReference type="PANTHER" id="PTHR46533">
    <property type="entry name" value="ZINC FINGER MYND DOMAIN-CONTAINING PROTEIN 12"/>
    <property type="match status" value="1"/>
</dbReference>
<keyword evidence="7" id="KW-1185">Reference proteome</keyword>
<gene>
    <name evidence="8" type="primary">zmynd12</name>
</gene>
<feature type="domain" description="MYND-type" evidence="6">
    <location>
        <begin position="18"/>
        <end position="55"/>
    </location>
</feature>
<dbReference type="PROSITE" id="PS01360">
    <property type="entry name" value="ZF_MYND_1"/>
    <property type="match status" value="1"/>
</dbReference>
<evidence type="ECO:0000256" key="1">
    <source>
        <dbReference type="ARBA" id="ARBA00022723"/>
    </source>
</evidence>
<dbReference type="KEGG" id="char:105902182"/>
<dbReference type="InterPro" id="IPR002893">
    <property type="entry name" value="Znf_MYND"/>
</dbReference>
<evidence type="ECO:0000313" key="8">
    <source>
        <dbReference type="RefSeq" id="XP_031422712.1"/>
    </source>
</evidence>
<dbReference type="Gene3D" id="1.25.40.10">
    <property type="entry name" value="Tetratricopeptide repeat domain"/>
    <property type="match status" value="1"/>
</dbReference>
<dbReference type="RefSeq" id="XP_031422712.1">
    <property type="nucleotide sequence ID" value="XM_031566852.2"/>
</dbReference>
<dbReference type="InterPro" id="IPR053248">
    <property type="entry name" value="Zinc_finger_MYND_domain"/>
</dbReference>
<accession>A0A6P8FHK9</accession>
<dbReference type="Gene3D" id="6.10.140.2220">
    <property type="match status" value="1"/>
</dbReference>
<evidence type="ECO:0000256" key="5">
    <source>
        <dbReference type="SAM" id="Coils"/>
    </source>
</evidence>
<dbReference type="PANTHER" id="PTHR46533:SF1">
    <property type="entry name" value="ZINC FINGER MYND DOMAIN-CONTAINING PROTEIN 12"/>
    <property type="match status" value="1"/>
</dbReference>
<sequence length="356" mass="40183">MSAAVNPLANPKGGKKLCELCHKPAYLQCTKCGVTFYCDIAHQEADWLSIHNRVCQMLVPVRTPTPFHNLQTERDHHRAEIRKAQEQLISMSEEEARRWLFEGRCQEALPAARLCLRIAMETHGPNAVQLVPAYLLLAEANVGLGSPSLAEEYLSQAEWTVLKTPDCSGVLRHRLHRNLGSLYSTTDNPDAALQHYANDVYYASEQYGLDSIVTCGGYFLMASVFQKQNKMDIVNSLYSKVADSWHGHLSKLMENRMKLSVHQTLSEVERCEGDRTLTSMLEQQEEMNTDSALNQFNSAQLLHCLSMLWSLAGSWTKALQFGHRALVESQRVKDHSLTGPIQELLTWAQAQHTHTH</sequence>
<evidence type="ECO:0000256" key="2">
    <source>
        <dbReference type="ARBA" id="ARBA00022771"/>
    </source>
</evidence>
<keyword evidence="2 4" id="KW-0863">Zinc-finger</keyword>
<organism evidence="7 8">
    <name type="scientific">Clupea harengus</name>
    <name type="common">Atlantic herring</name>
    <dbReference type="NCBI Taxonomy" id="7950"/>
    <lineage>
        <taxon>Eukaryota</taxon>
        <taxon>Metazoa</taxon>
        <taxon>Chordata</taxon>
        <taxon>Craniata</taxon>
        <taxon>Vertebrata</taxon>
        <taxon>Euteleostomi</taxon>
        <taxon>Actinopterygii</taxon>
        <taxon>Neopterygii</taxon>
        <taxon>Teleostei</taxon>
        <taxon>Clupei</taxon>
        <taxon>Clupeiformes</taxon>
        <taxon>Clupeoidei</taxon>
        <taxon>Clupeidae</taxon>
        <taxon>Clupea</taxon>
    </lineage>
</organism>
<dbReference type="SUPFAM" id="SSF144232">
    <property type="entry name" value="HIT/MYND zinc finger-like"/>
    <property type="match status" value="1"/>
</dbReference>
<keyword evidence="3" id="KW-0862">Zinc</keyword>
<dbReference type="GO" id="GO:0008270">
    <property type="term" value="F:zinc ion binding"/>
    <property type="evidence" value="ECO:0007669"/>
    <property type="project" value="UniProtKB-KW"/>
</dbReference>
<evidence type="ECO:0000256" key="3">
    <source>
        <dbReference type="ARBA" id="ARBA00022833"/>
    </source>
</evidence>
<dbReference type="GeneID" id="105902182"/>
<dbReference type="InterPro" id="IPR011990">
    <property type="entry name" value="TPR-like_helical_dom_sf"/>
</dbReference>